<feature type="compositionally biased region" description="Low complexity" evidence="11">
    <location>
        <begin position="291"/>
        <end position="307"/>
    </location>
</feature>
<dbReference type="Pfam" id="PF00443">
    <property type="entry name" value="UCH"/>
    <property type="match status" value="1"/>
</dbReference>
<feature type="domain" description="USP" evidence="12">
    <location>
        <begin position="2"/>
        <end position="401"/>
    </location>
</feature>
<keyword evidence="6" id="KW-0788">Thiol protease</keyword>
<feature type="compositionally biased region" description="Basic and acidic residues" evidence="11">
    <location>
        <begin position="858"/>
        <end position="876"/>
    </location>
</feature>
<protein>
    <recommendedName>
        <fullName evidence="7">Ubiquitin carboxyl-terminal hydrolase 47</fullName>
        <ecNumber evidence="2">3.4.19.12</ecNumber>
    </recommendedName>
    <alternativeName>
        <fullName evidence="8">Ubiquitin thioesterase 47</fullName>
    </alternativeName>
    <alternativeName>
        <fullName evidence="9">Ubiquitin-specific-processing protease 47</fullName>
    </alternativeName>
</protein>
<dbReference type="PROSITE" id="PS50235">
    <property type="entry name" value="USP_3"/>
    <property type="match status" value="1"/>
</dbReference>
<dbReference type="InterPro" id="IPR038765">
    <property type="entry name" value="Papain-like_cys_pep_sf"/>
</dbReference>
<gene>
    <name evidence="13" type="ORF">BaRGS_00008728</name>
</gene>
<name>A0ABD0LLQ4_9CAEN</name>
<evidence type="ECO:0000256" key="10">
    <source>
        <dbReference type="SAM" id="Coils"/>
    </source>
</evidence>
<evidence type="ECO:0000256" key="6">
    <source>
        <dbReference type="ARBA" id="ARBA00022807"/>
    </source>
</evidence>
<keyword evidence="3" id="KW-0645">Protease</keyword>
<dbReference type="Gene3D" id="3.90.70.10">
    <property type="entry name" value="Cysteine proteinases"/>
    <property type="match status" value="1"/>
</dbReference>
<evidence type="ECO:0000256" key="8">
    <source>
        <dbReference type="ARBA" id="ARBA00029910"/>
    </source>
</evidence>
<dbReference type="PROSITE" id="PS00973">
    <property type="entry name" value="USP_2"/>
    <property type="match status" value="1"/>
</dbReference>
<dbReference type="EC" id="3.4.19.12" evidence="2"/>
<dbReference type="CDD" id="cd02659">
    <property type="entry name" value="peptidase_C19C"/>
    <property type="match status" value="1"/>
</dbReference>
<reference evidence="13 14" key="1">
    <citation type="journal article" date="2023" name="Sci. Data">
        <title>Genome assembly of the Korean intertidal mud-creeper Batillaria attramentaria.</title>
        <authorList>
            <person name="Patra A.K."/>
            <person name="Ho P.T."/>
            <person name="Jun S."/>
            <person name="Lee S.J."/>
            <person name="Kim Y."/>
            <person name="Won Y.J."/>
        </authorList>
    </citation>
    <scope>NUCLEOTIDE SEQUENCE [LARGE SCALE GENOMIC DNA]</scope>
    <source>
        <strain evidence="13">Wonlab-2016</strain>
    </source>
</reference>
<feature type="region of interest" description="Disordered" evidence="11">
    <location>
        <begin position="291"/>
        <end position="315"/>
    </location>
</feature>
<evidence type="ECO:0000256" key="3">
    <source>
        <dbReference type="ARBA" id="ARBA00022670"/>
    </source>
</evidence>
<feature type="region of interest" description="Disordered" evidence="11">
    <location>
        <begin position="672"/>
        <end position="720"/>
    </location>
</feature>
<comment type="catalytic activity">
    <reaction evidence="1">
        <text>Thiol-dependent hydrolysis of ester, thioester, amide, peptide and isopeptide bonds formed by the C-terminal Gly of ubiquitin (a 76-residue protein attached to proteins as an intracellular targeting signal).</text>
        <dbReference type="EC" id="3.4.19.12"/>
    </reaction>
</comment>
<evidence type="ECO:0000256" key="11">
    <source>
        <dbReference type="SAM" id="MobiDB-lite"/>
    </source>
</evidence>
<feature type="coiled-coil region" evidence="10">
    <location>
        <begin position="1181"/>
        <end position="1208"/>
    </location>
</feature>
<evidence type="ECO:0000256" key="1">
    <source>
        <dbReference type="ARBA" id="ARBA00000707"/>
    </source>
</evidence>
<feature type="compositionally biased region" description="Gly residues" evidence="11">
    <location>
        <begin position="674"/>
        <end position="684"/>
    </location>
</feature>
<feature type="region of interest" description="Disordered" evidence="11">
    <location>
        <begin position="765"/>
        <end position="901"/>
    </location>
</feature>
<dbReference type="InterPro" id="IPR000626">
    <property type="entry name" value="Ubiquitin-like_dom"/>
</dbReference>
<evidence type="ECO:0000259" key="12">
    <source>
        <dbReference type="PROSITE" id="PS50235"/>
    </source>
</evidence>
<evidence type="ECO:0000256" key="9">
    <source>
        <dbReference type="ARBA" id="ARBA00032453"/>
    </source>
</evidence>
<feature type="compositionally biased region" description="Polar residues" evidence="11">
    <location>
        <begin position="1234"/>
        <end position="1244"/>
    </location>
</feature>
<evidence type="ECO:0000313" key="13">
    <source>
        <dbReference type="EMBL" id="KAK7500181.1"/>
    </source>
</evidence>
<evidence type="ECO:0000256" key="2">
    <source>
        <dbReference type="ARBA" id="ARBA00012759"/>
    </source>
</evidence>
<sequence length="1244" mass="139995">YVGLVNQAMTCYLNSLLQTLFMTPEFRNALYRWEYKKKREDDAAKSIPFQLQRLFLQLQTSGKRSVETTDLTKSFGWDSSEVWQQHDVQELCRVMFDALEHTWKNTAQAKLINHLYQGQLKDYVKCLECEYESARRDTYLDIPLVVRPFGSNQAYGSVEESMDAFVQPEILDGANQYFCEKCNKKCNAHKGLKFLTFPYLLTLQLKRFDFDYNTLHRIKLNDRMTFPEILDLNRFIEVVENGDLMAEGANKVSMENHTTAEDTRVCPTAVTTDRSDDEGIDEGIEVEAGCSAASSSSDASSVSSEAATNDRNARETASKGPYVYELFSIMIHSGSAAGGHYYAYIKSFKDGQWYSFNDQQVTKITYDDIQKTYGGSTMSRTYYSSAYSSSTSAYMLMYRQIDKERNADFMSPEEFPERELDKSTCKIKAYMFHPEDQRKMEARLEIHKDKTLSEATAAVHKLFELEGLVDVSCCRLVKYDEYLDSLERSFEGEEDTCISTLLGGVKATYNFDLLLETRRPDQVFQPYKPGGVTVKVFVVDIQTETIHPPVSVRAYLVQTVEEFKSLLSKVVGLPNGNMRLVLERFHNDLRLLTTPAKTLKAEGFFKSNKVYVECSGDVSDAKLPYVHSRLYRLLDRHQNTIRIHVNIPTQESVTHYLQNLQQSRQRLQYYTSRGLGGNAGGDSSSGGNMSSLREQRRSSLGGVAGGDYSGEMDEVEGGGVRGSDLDARLASLGLGLGGLNLHTSHSDPSIYHSCRTALAVDAGHGSDNDNNSNSSLHCSPSGSEGRSNSPVGHSTSSQDTSTSAEFSLSANFPGPHDAPLSSPEDVDSEAHFRDPQREGGLSEGVGSHDMQLSSPDDCDTHFGEGDNVKLRKRVDASESGAGGQGEGAGFESSSGVGQSGWEAEEEDAHRYFYAVPCLLSEPGVRSLTVFVDKRITLGAFKKELESHIGTSSDNFKVYRVYSNNQEFESVRLSDTLSFLEDGKLNVKMGRALRPGEHRVKPCKFLTETIFAKGMTVLESKQLIVAELKDKCGLDIPLERCRLRKKSWKNPGTVYINSQVYEDEIAIFPNWEVFLEILDKPDELTSMQQLAIYLRRWRPSSFTLDPFQEVVLSHQSVEELKQKIAAVSSIPVENVEFAKGKGTFPCETSVLEMHSDLDWNPQVTSLNVWPLYICDDGHVIYYRDKTEELAELSEEKKKEIQQKENIRISRYNQRLSYSPRKERALKIYTEDHPTSPVSKNSPDLD</sequence>
<feature type="compositionally biased region" description="Polar residues" evidence="11">
    <location>
        <begin position="776"/>
        <end position="810"/>
    </location>
</feature>
<dbReference type="Pfam" id="PF19718">
    <property type="entry name" value="USP47_C"/>
    <property type="match status" value="1"/>
</dbReference>
<feature type="compositionally biased region" description="Basic and acidic residues" evidence="11">
    <location>
        <begin position="828"/>
        <end position="837"/>
    </location>
</feature>
<evidence type="ECO:0000256" key="4">
    <source>
        <dbReference type="ARBA" id="ARBA00022786"/>
    </source>
</evidence>
<dbReference type="Proteomes" id="UP001519460">
    <property type="component" value="Unassembled WGS sequence"/>
</dbReference>
<dbReference type="AlphaFoldDB" id="A0ABD0LLQ4"/>
<keyword evidence="5" id="KW-0378">Hydrolase</keyword>
<proteinExistence type="predicted"/>
<accession>A0ABD0LLQ4</accession>
<dbReference type="GO" id="GO:0004843">
    <property type="term" value="F:cysteine-type deubiquitinase activity"/>
    <property type="evidence" value="ECO:0007669"/>
    <property type="project" value="UniProtKB-EC"/>
</dbReference>
<dbReference type="InterPro" id="IPR001394">
    <property type="entry name" value="Peptidase_C19_UCH"/>
</dbReference>
<dbReference type="InterPro" id="IPR018200">
    <property type="entry name" value="USP_CS"/>
</dbReference>
<dbReference type="InterPro" id="IPR050164">
    <property type="entry name" value="Peptidase_C19"/>
</dbReference>
<dbReference type="EMBL" id="JACVVK020000039">
    <property type="protein sequence ID" value="KAK7500181.1"/>
    <property type="molecule type" value="Genomic_DNA"/>
</dbReference>
<evidence type="ECO:0000256" key="7">
    <source>
        <dbReference type="ARBA" id="ARBA00026136"/>
    </source>
</evidence>
<dbReference type="Pfam" id="PF14560">
    <property type="entry name" value="Ubiquitin_2"/>
    <property type="match status" value="1"/>
</dbReference>
<comment type="caution">
    <text evidence="13">The sequence shown here is derived from an EMBL/GenBank/DDBJ whole genome shotgun (WGS) entry which is preliminary data.</text>
</comment>
<dbReference type="PANTHER" id="PTHR24006:SF702">
    <property type="entry name" value="UBIQUITIN CARBOXYL-TERMINAL HYDROLASE 47"/>
    <property type="match status" value="1"/>
</dbReference>
<dbReference type="CDD" id="cd17039">
    <property type="entry name" value="Ubl_ubiquitin_like"/>
    <property type="match status" value="1"/>
</dbReference>
<keyword evidence="4" id="KW-0833">Ubl conjugation pathway</keyword>
<dbReference type="InterPro" id="IPR028889">
    <property type="entry name" value="USP"/>
</dbReference>
<feature type="region of interest" description="Disordered" evidence="11">
    <location>
        <begin position="1225"/>
        <end position="1244"/>
    </location>
</feature>
<evidence type="ECO:0000313" key="14">
    <source>
        <dbReference type="Proteomes" id="UP001519460"/>
    </source>
</evidence>
<dbReference type="PANTHER" id="PTHR24006">
    <property type="entry name" value="UBIQUITIN CARBOXYL-TERMINAL HYDROLASE"/>
    <property type="match status" value="1"/>
</dbReference>
<feature type="non-terminal residue" evidence="13">
    <location>
        <position position="1"/>
    </location>
</feature>
<evidence type="ECO:0000256" key="5">
    <source>
        <dbReference type="ARBA" id="ARBA00022801"/>
    </source>
</evidence>
<dbReference type="SUPFAM" id="SSF54001">
    <property type="entry name" value="Cysteine proteinases"/>
    <property type="match status" value="1"/>
</dbReference>
<dbReference type="GO" id="GO:0006508">
    <property type="term" value="P:proteolysis"/>
    <property type="evidence" value="ECO:0007669"/>
    <property type="project" value="UniProtKB-KW"/>
</dbReference>
<keyword evidence="14" id="KW-1185">Reference proteome</keyword>
<organism evidence="13 14">
    <name type="scientific">Batillaria attramentaria</name>
    <dbReference type="NCBI Taxonomy" id="370345"/>
    <lineage>
        <taxon>Eukaryota</taxon>
        <taxon>Metazoa</taxon>
        <taxon>Spiralia</taxon>
        <taxon>Lophotrochozoa</taxon>
        <taxon>Mollusca</taxon>
        <taxon>Gastropoda</taxon>
        <taxon>Caenogastropoda</taxon>
        <taxon>Sorbeoconcha</taxon>
        <taxon>Cerithioidea</taxon>
        <taxon>Batillariidae</taxon>
        <taxon>Batillaria</taxon>
    </lineage>
</organism>
<dbReference type="PROSITE" id="PS00972">
    <property type="entry name" value="USP_1"/>
    <property type="match status" value="1"/>
</dbReference>
<keyword evidence="10" id="KW-0175">Coiled coil</keyword>
<dbReference type="InterPro" id="IPR045578">
    <property type="entry name" value="USP47_C"/>
</dbReference>